<evidence type="ECO:0000256" key="4">
    <source>
        <dbReference type="RuleBase" id="RU000363"/>
    </source>
</evidence>
<evidence type="ECO:0000256" key="2">
    <source>
        <dbReference type="ARBA" id="ARBA00022857"/>
    </source>
</evidence>
<comment type="similarity">
    <text evidence="1 4">Belongs to the short-chain dehydrogenases/reductases (SDR) family.</text>
</comment>
<protein>
    <submittedName>
        <fullName evidence="5">SDR family oxidoreductase</fullName>
    </submittedName>
</protein>
<dbReference type="Pfam" id="PF00106">
    <property type="entry name" value="adh_short"/>
    <property type="match status" value="1"/>
</dbReference>
<dbReference type="InterPro" id="IPR036291">
    <property type="entry name" value="NAD(P)-bd_dom_sf"/>
</dbReference>
<name>A0A502CAC5_9GAMM</name>
<sequence>MSRPARRVPTAATAPAITPVYRVALVSGANRGLGFEVARQLSERGMTVLLGARDLDKGLRAARKLAGALGEVIAVQLDVTQQDQVDTLARWIEITYGRLDVLVNNAGAFYDPAANPSGTAIAPVRDAMETHLFGSWRLCSALLPLMRRHRYGRIVNVSSGCGASTTDSASCPAYRVSKSALNTYTRALASELDGSGIVVNAVCPGWVATDMGGPGGRPVSEGAAGIVWAACLPEQIASTGGFFRDGQRIAW</sequence>
<gene>
    <name evidence="5" type="ORF">EAH88_09060</name>
</gene>
<keyword evidence="6" id="KW-1185">Reference proteome</keyword>
<dbReference type="AlphaFoldDB" id="A0A502CAC5"/>
<dbReference type="GO" id="GO:0016616">
    <property type="term" value="F:oxidoreductase activity, acting on the CH-OH group of donors, NAD or NADP as acceptor"/>
    <property type="evidence" value="ECO:0007669"/>
    <property type="project" value="InterPro"/>
</dbReference>
<evidence type="ECO:0000313" key="5">
    <source>
        <dbReference type="EMBL" id="TPG09803.1"/>
    </source>
</evidence>
<dbReference type="PRINTS" id="PR00080">
    <property type="entry name" value="SDRFAMILY"/>
</dbReference>
<dbReference type="EMBL" id="RCZO01000004">
    <property type="protein sequence ID" value="TPG09803.1"/>
    <property type="molecule type" value="Genomic_DNA"/>
</dbReference>
<dbReference type="PANTHER" id="PTHR43490:SF99">
    <property type="entry name" value="SHORT-CHAIN DEHYDROGENASE_REDUCTASE"/>
    <property type="match status" value="1"/>
</dbReference>
<dbReference type="PRINTS" id="PR00081">
    <property type="entry name" value="GDHRDH"/>
</dbReference>
<dbReference type="PANTHER" id="PTHR43490">
    <property type="entry name" value="(+)-NEOMENTHOL DEHYDROGENASE"/>
    <property type="match status" value="1"/>
</dbReference>
<dbReference type="Proteomes" id="UP000319486">
    <property type="component" value="Unassembled WGS sequence"/>
</dbReference>
<dbReference type="OrthoDB" id="5786478at2"/>
<proteinExistence type="inferred from homology"/>
<keyword evidence="2" id="KW-0521">NADP</keyword>
<accession>A0A502CAC5</accession>
<keyword evidence="3" id="KW-0560">Oxidoreductase</keyword>
<evidence type="ECO:0000256" key="3">
    <source>
        <dbReference type="ARBA" id="ARBA00023002"/>
    </source>
</evidence>
<evidence type="ECO:0000256" key="1">
    <source>
        <dbReference type="ARBA" id="ARBA00006484"/>
    </source>
</evidence>
<dbReference type="RefSeq" id="WP_140651693.1">
    <property type="nucleotide sequence ID" value="NZ_RCZB01000004.1"/>
</dbReference>
<dbReference type="InterPro" id="IPR002347">
    <property type="entry name" value="SDR_fam"/>
</dbReference>
<dbReference type="InterPro" id="IPR045313">
    <property type="entry name" value="CBR1-like"/>
</dbReference>
<dbReference type="CDD" id="cd05324">
    <property type="entry name" value="carb_red_PTCR-like_SDR_c"/>
    <property type="match status" value="1"/>
</dbReference>
<organism evidence="5 6">
    <name type="scientific">Rhodanobacter glycinis</name>
    <dbReference type="NCBI Taxonomy" id="582702"/>
    <lineage>
        <taxon>Bacteria</taxon>
        <taxon>Pseudomonadati</taxon>
        <taxon>Pseudomonadota</taxon>
        <taxon>Gammaproteobacteria</taxon>
        <taxon>Lysobacterales</taxon>
        <taxon>Rhodanobacteraceae</taxon>
        <taxon>Rhodanobacter</taxon>
    </lineage>
</organism>
<reference evidence="5 6" key="1">
    <citation type="journal article" date="2019" name="Environ. Microbiol.">
        <title>Species interactions and distinct microbial communities in high Arctic permafrost affected cryosols are associated with the CH4 and CO2 gas fluxes.</title>
        <authorList>
            <person name="Altshuler I."/>
            <person name="Hamel J."/>
            <person name="Turney S."/>
            <person name="Magnuson E."/>
            <person name="Levesque R."/>
            <person name="Greer C."/>
            <person name="Whyte L.G."/>
        </authorList>
    </citation>
    <scope>NUCLEOTIDE SEQUENCE [LARGE SCALE GENOMIC DNA]</scope>
    <source>
        <strain evidence="5 6">S13Y</strain>
    </source>
</reference>
<dbReference type="Gene3D" id="3.40.50.720">
    <property type="entry name" value="NAD(P)-binding Rossmann-like Domain"/>
    <property type="match status" value="1"/>
</dbReference>
<comment type="caution">
    <text evidence="5">The sequence shown here is derived from an EMBL/GenBank/DDBJ whole genome shotgun (WGS) entry which is preliminary data.</text>
</comment>
<evidence type="ECO:0000313" key="6">
    <source>
        <dbReference type="Proteomes" id="UP000319486"/>
    </source>
</evidence>
<dbReference type="SUPFAM" id="SSF51735">
    <property type="entry name" value="NAD(P)-binding Rossmann-fold domains"/>
    <property type="match status" value="1"/>
</dbReference>